<evidence type="ECO:0000256" key="9">
    <source>
        <dbReference type="ARBA" id="ARBA00022840"/>
    </source>
</evidence>
<protein>
    <recommendedName>
        <fullName evidence="3">Chemotaxis protein CheA</fullName>
        <ecNumber evidence="2">2.7.13.3</ecNumber>
    </recommendedName>
</protein>
<evidence type="ECO:0000313" key="18">
    <source>
        <dbReference type="Proteomes" id="UP000464495"/>
    </source>
</evidence>
<evidence type="ECO:0000256" key="13">
    <source>
        <dbReference type="SAM" id="MobiDB-lite"/>
    </source>
</evidence>
<dbReference type="GO" id="GO:0006935">
    <property type="term" value="P:chemotaxis"/>
    <property type="evidence" value="ECO:0007669"/>
    <property type="project" value="UniProtKB-KW"/>
</dbReference>
<feature type="domain" description="CheW-like" evidence="15">
    <location>
        <begin position="598"/>
        <end position="732"/>
    </location>
</feature>
<dbReference type="Proteomes" id="UP000464495">
    <property type="component" value="Chromosome"/>
</dbReference>
<dbReference type="SUPFAM" id="SSF55874">
    <property type="entry name" value="ATPase domain of HSP90 chaperone/DNA topoisomerase II/histidine kinase"/>
    <property type="match status" value="1"/>
</dbReference>
<evidence type="ECO:0000256" key="6">
    <source>
        <dbReference type="ARBA" id="ARBA00022679"/>
    </source>
</evidence>
<dbReference type="PANTHER" id="PTHR43395">
    <property type="entry name" value="SENSOR HISTIDINE KINASE CHEA"/>
    <property type="match status" value="1"/>
</dbReference>
<dbReference type="SUPFAM" id="SSF47384">
    <property type="entry name" value="Homodimeric domain of signal transducing histidine kinase"/>
    <property type="match status" value="1"/>
</dbReference>
<evidence type="ECO:0000259" key="14">
    <source>
        <dbReference type="PROSITE" id="PS50109"/>
    </source>
</evidence>
<organism evidence="17 18">
    <name type="scientific">Algicella marina</name>
    <dbReference type="NCBI Taxonomy" id="2683284"/>
    <lineage>
        <taxon>Bacteria</taxon>
        <taxon>Pseudomonadati</taxon>
        <taxon>Pseudomonadota</taxon>
        <taxon>Alphaproteobacteria</taxon>
        <taxon>Rhodobacterales</taxon>
        <taxon>Paracoccaceae</taxon>
        <taxon>Algicella</taxon>
    </lineage>
</organism>
<dbReference type="SMART" id="SM00073">
    <property type="entry name" value="HPT"/>
    <property type="match status" value="1"/>
</dbReference>
<dbReference type="GO" id="GO:0000155">
    <property type="term" value="F:phosphorelay sensor kinase activity"/>
    <property type="evidence" value="ECO:0007669"/>
    <property type="project" value="InterPro"/>
</dbReference>
<dbReference type="InterPro" id="IPR036097">
    <property type="entry name" value="HisK_dim/P_sf"/>
</dbReference>
<dbReference type="Gene3D" id="2.30.30.40">
    <property type="entry name" value="SH3 Domains"/>
    <property type="match status" value="1"/>
</dbReference>
<dbReference type="SUPFAM" id="SSF50341">
    <property type="entry name" value="CheW-like"/>
    <property type="match status" value="1"/>
</dbReference>
<dbReference type="InterPro" id="IPR002545">
    <property type="entry name" value="CheW-lke_dom"/>
</dbReference>
<reference evidence="17 18" key="1">
    <citation type="submission" date="2019-12" db="EMBL/GenBank/DDBJ databases">
        <title>Complete genome sequence of Algicella marina strain 9Alg 56(T) isolated from the red alga Tichocarpus crinitus.</title>
        <authorList>
            <person name="Kim S.-G."/>
            <person name="Nedashkovskaya O.I."/>
        </authorList>
    </citation>
    <scope>NUCLEOTIDE SEQUENCE [LARGE SCALE GENOMIC DNA]</scope>
    <source>
        <strain evidence="17 18">9Alg 56</strain>
    </source>
</reference>
<dbReference type="AlphaFoldDB" id="A0A6P1T1U1"/>
<keyword evidence="9" id="KW-0067">ATP-binding</keyword>
<keyword evidence="10" id="KW-0902">Two-component regulatory system</keyword>
<dbReference type="PRINTS" id="PR00344">
    <property type="entry name" value="BCTRLSENSOR"/>
</dbReference>
<keyword evidence="8" id="KW-0418">Kinase</keyword>
<dbReference type="CDD" id="cd00088">
    <property type="entry name" value="HPT"/>
    <property type="match status" value="1"/>
</dbReference>
<dbReference type="InterPro" id="IPR037006">
    <property type="entry name" value="CheA-like_homodim_sf"/>
</dbReference>
<feature type="region of interest" description="Disordered" evidence="13">
    <location>
        <begin position="130"/>
        <end position="188"/>
    </location>
</feature>
<dbReference type="InterPro" id="IPR036641">
    <property type="entry name" value="HPT_dom_sf"/>
</dbReference>
<dbReference type="SMART" id="SM00387">
    <property type="entry name" value="HATPase_c"/>
    <property type="match status" value="1"/>
</dbReference>
<dbReference type="CDD" id="cd16916">
    <property type="entry name" value="HATPase_CheA-like"/>
    <property type="match status" value="1"/>
</dbReference>
<dbReference type="InterPro" id="IPR005467">
    <property type="entry name" value="His_kinase_dom"/>
</dbReference>
<feature type="compositionally biased region" description="Acidic residues" evidence="13">
    <location>
        <begin position="275"/>
        <end position="286"/>
    </location>
</feature>
<dbReference type="InterPro" id="IPR036061">
    <property type="entry name" value="CheW-like_dom_sf"/>
</dbReference>
<dbReference type="InterPro" id="IPR004358">
    <property type="entry name" value="Sig_transdc_His_kin-like_C"/>
</dbReference>
<dbReference type="Pfam" id="PF02518">
    <property type="entry name" value="HATPase_c"/>
    <property type="match status" value="1"/>
</dbReference>
<dbReference type="SMART" id="SM01231">
    <property type="entry name" value="H-kinase_dim"/>
    <property type="match status" value="1"/>
</dbReference>
<keyword evidence="7" id="KW-0547">Nucleotide-binding</keyword>
<evidence type="ECO:0000256" key="4">
    <source>
        <dbReference type="ARBA" id="ARBA00022500"/>
    </source>
</evidence>
<dbReference type="InterPro" id="IPR036890">
    <property type="entry name" value="HATPase_C_sf"/>
</dbReference>
<evidence type="ECO:0000256" key="11">
    <source>
        <dbReference type="ARBA" id="ARBA00035100"/>
    </source>
</evidence>
<dbReference type="EMBL" id="CP046620">
    <property type="protein sequence ID" value="QHQ36884.1"/>
    <property type="molecule type" value="Genomic_DNA"/>
</dbReference>
<dbReference type="SUPFAM" id="SSF47226">
    <property type="entry name" value="Histidine-containing phosphotransfer domain, HPT domain"/>
    <property type="match status" value="1"/>
</dbReference>
<evidence type="ECO:0000259" key="15">
    <source>
        <dbReference type="PROSITE" id="PS50851"/>
    </source>
</evidence>
<dbReference type="Pfam" id="PF02895">
    <property type="entry name" value="H-kinase_dim"/>
    <property type="match status" value="1"/>
</dbReference>
<keyword evidence="5 12" id="KW-0597">Phosphoprotein</keyword>
<comment type="catalytic activity">
    <reaction evidence="1">
        <text>ATP + protein L-histidine = ADP + protein N-phospho-L-histidine.</text>
        <dbReference type="EC" id="2.7.13.3"/>
    </reaction>
</comment>
<dbReference type="InterPro" id="IPR003594">
    <property type="entry name" value="HATPase_dom"/>
</dbReference>
<keyword evidence="4" id="KW-0145">Chemotaxis</keyword>
<evidence type="ECO:0000256" key="1">
    <source>
        <dbReference type="ARBA" id="ARBA00000085"/>
    </source>
</evidence>
<dbReference type="PROSITE" id="PS50109">
    <property type="entry name" value="HIS_KIN"/>
    <property type="match status" value="1"/>
</dbReference>
<proteinExistence type="predicted"/>
<dbReference type="GO" id="GO:0005524">
    <property type="term" value="F:ATP binding"/>
    <property type="evidence" value="ECO:0007669"/>
    <property type="project" value="UniProtKB-KW"/>
</dbReference>
<evidence type="ECO:0000256" key="3">
    <source>
        <dbReference type="ARBA" id="ARBA00021495"/>
    </source>
</evidence>
<evidence type="ECO:0000256" key="8">
    <source>
        <dbReference type="ARBA" id="ARBA00022777"/>
    </source>
</evidence>
<dbReference type="PANTHER" id="PTHR43395:SF10">
    <property type="entry name" value="CHEMOTAXIS PROTEIN CHEA"/>
    <property type="match status" value="1"/>
</dbReference>
<dbReference type="FunFam" id="3.30.565.10:FF:000016">
    <property type="entry name" value="Chemotaxis protein CheA, putative"/>
    <property type="match status" value="1"/>
</dbReference>
<evidence type="ECO:0000256" key="12">
    <source>
        <dbReference type="PROSITE-ProRule" id="PRU00110"/>
    </source>
</evidence>
<evidence type="ECO:0000259" key="16">
    <source>
        <dbReference type="PROSITE" id="PS50894"/>
    </source>
</evidence>
<dbReference type="PROSITE" id="PS50851">
    <property type="entry name" value="CHEW"/>
    <property type="match status" value="1"/>
</dbReference>
<dbReference type="EC" id="2.7.13.3" evidence="2"/>
<feature type="domain" description="Histidine kinase" evidence="14">
    <location>
        <begin position="354"/>
        <end position="596"/>
    </location>
</feature>
<dbReference type="Pfam" id="PF01584">
    <property type="entry name" value="CheW"/>
    <property type="match status" value="1"/>
</dbReference>
<comment type="function">
    <text evidence="11">Involved in the transmission of sensory signals from the chemoreceptors to the flagellar motors. CheA is autophosphorylated; it can transfer its phosphate group to either CheB or CheY.</text>
</comment>
<dbReference type="Gene3D" id="3.30.565.10">
    <property type="entry name" value="Histidine kinase-like ATPase, C-terminal domain"/>
    <property type="match status" value="1"/>
</dbReference>
<feature type="modified residue" description="Phosphohistidine" evidence="12">
    <location>
        <position position="49"/>
    </location>
</feature>
<evidence type="ECO:0000256" key="2">
    <source>
        <dbReference type="ARBA" id="ARBA00012438"/>
    </source>
</evidence>
<dbReference type="CDD" id="cd00731">
    <property type="entry name" value="CheA_reg"/>
    <property type="match status" value="1"/>
</dbReference>
<dbReference type="InterPro" id="IPR004105">
    <property type="entry name" value="CheA-like_dim"/>
</dbReference>
<sequence length="741" mass="79453">MDDDDDFDFQALFFEECHELLGTLQEHLNQLADGTNDEETVHAAFRAVHSVKGGAAAFGFDQLISFAHIFETVMDLIRSDQMVPTAEINQILLRSGDMMEVLIEGAENGTPVDEEKLDNLQAELEHLASGEAPAASAPAAPVSASPSPAGAEPAVADGFELFGGDDEQGDDAGEPAAEPETEGETTREVTVRFTPDADFFASGHDPLRLLRSAKSHDLTSLEAIGQVPDLEAFDPSVCALSFEMVFQTAKSVSELEEFFEIYAHIADIEFLADAEEEDVSGEEEAEPPQSASVSPETPAETASPDAKPAPEATANDGQAQAKPMEAGKPAASGGAKQRGGPSKSLRVELPRIDRLVNLVGEMLITQAGIAQKLMEIQAADSSEDGMEMGHNVEAMSRQLRELQESVMAIRAQPVKSVFSRMPRVVRDLADKLGKEAKLELSGEHTEVDATVIEELAEPLTHMLRNSMDHGLEATTEDRIAAGKSRVGLIKLSAEHRGERVIITVEDDGRGVNRERVLAKARENNLISAEDNLSPEEIDMLIFHPGFSTAAEVSSVSGRGVGMDVVKKKIVSLGGRCALESTPGKGTRFEITLPLTLAVMDGMTIVVGDQKFILPLSSVVEALHIDSDALKHLPNGETLLERRGEFLRLIDLRTVLCQPTAGEAVDMAIVVDTETSGLVALVVDELIGQRQIVLKSLEANFRRVEGISGATILGDGQVALILDVPSLLSMNGSGGTYSEMMH</sequence>
<dbReference type="KEGG" id="amaq:GO499_17690"/>
<dbReference type="SMART" id="SM00260">
    <property type="entry name" value="CheW"/>
    <property type="match status" value="1"/>
</dbReference>
<dbReference type="PROSITE" id="PS50894">
    <property type="entry name" value="HPT"/>
    <property type="match status" value="1"/>
</dbReference>
<dbReference type="GO" id="GO:0005737">
    <property type="term" value="C:cytoplasm"/>
    <property type="evidence" value="ECO:0007669"/>
    <property type="project" value="InterPro"/>
</dbReference>
<dbReference type="RefSeq" id="WP_161863428.1">
    <property type="nucleotide sequence ID" value="NZ_CP046620.1"/>
</dbReference>
<dbReference type="Gene3D" id="1.10.287.560">
    <property type="entry name" value="Histidine kinase CheA-like, homodimeric domain"/>
    <property type="match status" value="1"/>
</dbReference>
<feature type="compositionally biased region" description="Low complexity" evidence="13">
    <location>
        <begin position="130"/>
        <end position="156"/>
    </location>
</feature>
<dbReference type="FunFam" id="2.30.30.40:FF:000048">
    <property type="entry name" value="Chemotaxis protein CheA, putative"/>
    <property type="match status" value="1"/>
</dbReference>
<evidence type="ECO:0000256" key="7">
    <source>
        <dbReference type="ARBA" id="ARBA00022741"/>
    </source>
</evidence>
<keyword evidence="18" id="KW-1185">Reference proteome</keyword>
<feature type="compositionally biased region" description="Acidic residues" evidence="13">
    <location>
        <begin position="163"/>
        <end position="183"/>
    </location>
</feature>
<evidence type="ECO:0000256" key="10">
    <source>
        <dbReference type="ARBA" id="ARBA00023012"/>
    </source>
</evidence>
<gene>
    <name evidence="17" type="ORF">GO499_17690</name>
</gene>
<evidence type="ECO:0000256" key="5">
    <source>
        <dbReference type="ARBA" id="ARBA00022553"/>
    </source>
</evidence>
<feature type="domain" description="HPt" evidence="16">
    <location>
        <begin position="2"/>
        <end position="106"/>
    </location>
</feature>
<dbReference type="InterPro" id="IPR051315">
    <property type="entry name" value="Bact_Chemotaxis_CheA"/>
</dbReference>
<evidence type="ECO:0000313" key="17">
    <source>
        <dbReference type="EMBL" id="QHQ36884.1"/>
    </source>
</evidence>
<dbReference type="Pfam" id="PF01627">
    <property type="entry name" value="Hpt"/>
    <property type="match status" value="1"/>
</dbReference>
<name>A0A6P1T1U1_9RHOB</name>
<feature type="region of interest" description="Disordered" evidence="13">
    <location>
        <begin position="275"/>
        <end position="346"/>
    </location>
</feature>
<dbReference type="InterPro" id="IPR008207">
    <property type="entry name" value="Sig_transdc_His_kin_Hpt_dom"/>
</dbReference>
<dbReference type="Gene3D" id="1.20.120.160">
    <property type="entry name" value="HPT domain"/>
    <property type="match status" value="1"/>
</dbReference>
<keyword evidence="6" id="KW-0808">Transferase</keyword>
<accession>A0A6P1T1U1</accession>